<dbReference type="Gene3D" id="1.10.510.10">
    <property type="entry name" value="Transferase(Phosphotransferase) domain 1"/>
    <property type="match status" value="1"/>
</dbReference>
<dbReference type="OrthoDB" id="5979581at2759"/>
<comment type="catalytic activity">
    <reaction evidence="8">
        <text>L-seryl-[protein] + ATP = O-phospho-L-seryl-[protein] + ADP + H(+)</text>
        <dbReference type="Rhea" id="RHEA:17989"/>
        <dbReference type="Rhea" id="RHEA-COMP:9863"/>
        <dbReference type="Rhea" id="RHEA-COMP:11604"/>
        <dbReference type="ChEBI" id="CHEBI:15378"/>
        <dbReference type="ChEBI" id="CHEBI:29999"/>
        <dbReference type="ChEBI" id="CHEBI:30616"/>
        <dbReference type="ChEBI" id="CHEBI:83421"/>
        <dbReference type="ChEBI" id="CHEBI:456216"/>
        <dbReference type="EC" id="2.7.11.1"/>
    </reaction>
</comment>
<dbReference type="GO" id="GO:0000245">
    <property type="term" value="P:spliceosomal complex assembly"/>
    <property type="evidence" value="ECO:0007669"/>
    <property type="project" value="TreeGrafter"/>
</dbReference>
<dbReference type="GO" id="GO:0005524">
    <property type="term" value="F:ATP binding"/>
    <property type="evidence" value="ECO:0007669"/>
    <property type="project" value="UniProtKB-KW"/>
</dbReference>
<dbReference type="PROSITE" id="PS00108">
    <property type="entry name" value="PROTEIN_KINASE_ST"/>
    <property type="match status" value="1"/>
</dbReference>
<dbReference type="InterPro" id="IPR008271">
    <property type="entry name" value="Ser/Thr_kinase_AS"/>
</dbReference>
<evidence type="ECO:0000256" key="5">
    <source>
        <dbReference type="ARBA" id="ARBA00022777"/>
    </source>
</evidence>
<keyword evidence="3" id="KW-0808">Transferase</keyword>
<dbReference type="Gene3D" id="3.30.200.20">
    <property type="entry name" value="Phosphorylase Kinase, domain 1"/>
    <property type="match status" value="1"/>
</dbReference>
<dbReference type="InterPro" id="IPR000719">
    <property type="entry name" value="Prot_kinase_dom"/>
</dbReference>
<dbReference type="InterPro" id="IPR011009">
    <property type="entry name" value="Kinase-like_dom_sf"/>
</dbReference>
<evidence type="ECO:0000259" key="9">
    <source>
        <dbReference type="PROSITE" id="PS50011"/>
    </source>
</evidence>
<evidence type="ECO:0000256" key="6">
    <source>
        <dbReference type="ARBA" id="ARBA00022840"/>
    </source>
</evidence>
<sequence length="269" mass="30962">MYSLNIPIIRQSFRKITPPGYLFCPRRSFSQAISLPSPIEEEQCPTYNPKKYYPARIGETVGRYRIVSKLGWGASCTAWLAQDVSRWRFQSPRYVTLKITNLREGEKKATEEEIAISQHIAALKSDNEAIRYVRLIKESFLVQGSNRQHICLVFEPLREPIWFLGRHPGRVGVPPNIVKAFLRILLQGLDFLHSECHVIHTDLKADNFLIGFEHANVIQRYVRQQELDPAPHVFRNGRLVYHSRPDFGPLTKGVCLIKICDFSAAVFDD</sequence>
<dbReference type="Pfam" id="PF00069">
    <property type="entry name" value="Pkinase"/>
    <property type="match status" value="1"/>
</dbReference>
<comment type="catalytic activity">
    <reaction evidence="7">
        <text>L-threonyl-[protein] + ATP = O-phospho-L-threonyl-[protein] + ADP + H(+)</text>
        <dbReference type="Rhea" id="RHEA:46608"/>
        <dbReference type="Rhea" id="RHEA-COMP:11060"/>
        <dbReference type="Rhea" id="RHEA-COMP:11605"/>
        <dbReference type="ChEBI" id="CHEBI:15378"/>
        <dbReference type="ChEBI" id="CHEBI:30013"/>
        <dbReference type="ChEBI" id="CHEBI:30616"/>
        <dbReference type="ChEBI" id="CHEBI:61977"/>
        <dbReference type="ChEBI" id="CHEBI:456216"/>
        <dbReference type="EC" id="2.7.11.1"/>
    </reaction>
</comment>
<reference evidence="10" key="1">
    <citation type="journal article" date="2014" name="Nat. Commun.">
        <title>Multiple recent horizontal transfers of a large genomic region in cheese making fungi.</title>
        <authorList>
            <person name="Cheeseman K."/>
            <person name="Ropars J."/>
            <person name="Renault P."/>
            <person name="Dupont J."/>
            <person name="Gouzy J."/>
            <person name="Branca A."/>
            <person name="Abraham A.L."/>
            <person name="Ceppi M."/>
            <person name="Conseiller E."/>
            <person name="Debuchy R."/>
            <person name="Malagnac F."/>
            <person name="Goarin A."/>
            <person name="Silar P."/>
            <person name="Lacoste S."/>
            <person name="Sallet E."/>
            <person name="Bensimon A."/>
            <person name="Giraud T."/>
            <person name="Brygoo Y."/>
        </authorList>
    </citation>
    <scope>NUCLEOTIDE SEQUENCE [LARGE SCALE GENOMIC DNA]</scope>
    <source>
        <strain evidence="10">FM164</strain>
    </source>
</reference>
<evidence type="ECO:0000256" key="3">
    <source>
        <dbReference type="ARBA" id="ARBA00022679"/>
    </source>
</evidence>
<accession>W6R7N3</accession>
<keyword evidence="2" id="KW-0723">Serine/threonine-protein kinase</keyword>
<dbReference type="PANTHER" id="PTHR47634:SF9">
    <property type="entry name" value="PROTEIN KINASE DOMAIN-CONTAINING PROTEIN-RELATED"/>
    <property type="match status" value="1"/>
</dbReference>
<organism evidence="10 11">
    <name type="scientific">Penicillium roqueforti (strain FM164)</name>
    <dbReference type="NCBI Taxonomy" id="1365484"/>
    <lineage>
        <taxon>Eukaryota</taxon>
        <taxon>Fungi</taxon>
        <taxon>Dikarya</taxon>
        <taxon>Ascomycota</taxon>
        <taxon>Pezizomycotina</taxon>
        <taxon>Eurotiomycetes</taxon>
        <taxon>Eurotiomycetidae</taxon>
        <taxon>Eurotiales</taxon>
        <taxon>Aspergillaceae</taxon>
        <taxon>Penicillium</taxon>
    </lineage>
</organism>
<evidence type="ECO:0000256" key="2">
    <source>
        <dbReference type="ARBA" id="ARBA00022527"/>
    </source>
</evidence>
<dbReference type="EC" id="2.7.11.1" evidence="1"/>
<dbReference type="AlphaFoldDB" id="W6R7N3"/>
<dbReference type="SMART" id="SM00220">
    <property type="entry name" value="S_TKc"/>
    <property type="match status" value="1"/>
</dbReference>
<dbReference type="EMBL" id="HG792021">
    <property type="protein sequence ID" value="CDM37847.1"/>
    <property type="molecule type" value="Genomic_DNA"/>
</dbReference>
<dbReference type="SUPFAM" id="SSF56112">
    <property type="entry name" value="Protein kinase-like (PK-like)"/>
    <property type="match status" value="1"/>
</dbReference>
<evidence type="ECO:0000256" key="1">
    <source>
        <dbReference type="ARBA" id="ARBA00012513"/>
    </source>
</evidence>
<gene>
    <name evidence="10" type="ORF">PROQFM164_S07g000195</name>
</gene>
<evidence type="ECO:0000313" key="11">
    <source>
        <dbReference type="Proteomes" id="UP000030686"/>
    </source>
</evidence>
<dbReference type="PROSITE" id="PS50011">
    <property type="entry name" value="PROTEIN_KINASE_DOM"/>
    <property type="match status" value="1"/>
</dbReference>
<protein>
    <recommendedName>
        <fullName evidence="1">non-specific serine/threonine protein kinase</fullName>
        <ecNumber evidence="1">2.7.11.1</ecNumber>
    </recommendedName>
</protein>
<evidence type="ECO:0000256" key="7">
    <source>
        <dbReference type="ARBA" id="ARBA00047899"/>
    </source>
</evidence>
<evidence type="ECO:0000256" key="4">
    <source>
        <dbReference type="ARBA" id="ARBA00022741"/>
    </source>
</evidence>
<dbReference type="InterPro" id="IPR051334">
    <property type="entry name" value="SRPK"/>
</dbReference>
<evidence type="ECO:0000256" key="8">
    <source>
        <dbReference type="ARBA" id="ARBA00048679"/>
    </source>
</evidence>
<name>W6R7N3_PENRF</name>
<dbReference type="PANTHER" id="PTHR47634">
    <property type="entry name" value="PROTEIN KINASE DOMAIN-CONTAINING PROTEIN-RELATED"/>
    <property type="match status" value="1"/>
</dbReference>
<evidence type="ECO:0000313" key="10">
    <source>
        <dbReference type="EMBL" id="CDM37847.1"/>
    </source>
</evidence>
<keyword evidence="5 10" id="KW-0418">Kinase</keyword>
<dbReference type="GO" id="GO:0050684">
    <property type="term" value="P:regulation of mRNA processing"/>
    <property type="evidence" value="ECO:0007669"/>
    <property type="project" value="TreeGrafter"/>
</dbReference>
<feature type="domain" description="Protein kinase" evidence="9">
    <location>
        <begin position="64"/>
        <end position="269"/>
    </location>
</feature>
<dbReference type="GO" id="GO:0004674">
    <property type="term" value="F:protein serine/threonine kinase activity"/>
    <property type="evidence" value="ECO:0007669"/>
    <property type="project" value="UniProtKB-KW"/>
</dbReference>
<keyword evidence="11" id="KW-1185">Reference proteome</keyword>
<keyword evidence="6" id="KW-0067">ATP-binding</keyword>
<keyword evidence="4" id="KW-0547">Nucleotide-binding</keyword>
<dbReference type="STRING" id="1365484.W6R7N3"/>
<dbReference type="Proteomes" id="UP000030686">
    <property type="component" value="Unassembled WGS sequence"/>
</dbReference>
<proteinExistence type="predicted"/>